<reference evidence="3" key="1">
    <citation type="submission" date="2022-10" db="EMBL/GenBank/DDBJ databases">
        <title>Genome assembly of Pristionchus species.</title>
        <authorList>
            <person name="Yoshida K."/>
            <person name="Sommer R.J."/>
        </authorList>
    </citation>
    <scope>NUCLEOTIDE SEQUENCE [LARGE SCALE GENOMIC DNA]</scope>
    <source>
        <strain evidence="3">RS5460</strain>
    </source>
</reference>
<evidence type="ECO:0000313" key="3">
    <source>
        <dbReference type="Proteomes" id="UP001328107"/>
    </source>
</evidence>
<protein>
    <recommendedName>
        <fullName evidence="1">C2H2-type domain-containing protein</fullName>
    </recommendedName>
</protein>
<evidence type="ECO:0000259" key="1">
    <source>
        <dbReference type="PROSITE" id="PS00028"/>
    </source>
</evidence>
<dbReference type="Proteomes" id="UP001328107">
    <property type="component" value="Unassembled WGS sequence"/>
</dbReference>
<keyword evidence="3" id="KW-1185">Reference proteome</keyword>
<name>A0AAN4Z4V8_9BILA</name>
<proteinExistence type="predicted"/>
<dbReference type="AlphaFoldDB" id="A0AAN4Z4V8"/>
<sequence length="161" mass="19010">SLDYKRMNNILITMIGPEQIRRLYSDDAVEMSVHKERWSLMSLEDPELRPTKHFIELRNQEFHSIFHVGRGFTMSEFAYETALRMTKNRVMMKEFVDVLINHIGDAKTRCFQCKLVFADGQDYFHHLMTFAHLQETEVFDTITVHVNLYFAPTVQQSTDSL</sequence>
<dbReference type="PROSITE" id="PS00028">
    <property type="entry name" value="ZINC_FINGER_C2H2_1"/>
    <property type="match status" value="1"/>
</dbReference>
<evidence type="ECO:0000313" key="2">
    <source>
        <dbReference type="EMBL" id="GMR31285.1"/>
    </source>
</evidence>
<dbReference type="EMBL" id="BTRK01000001">
    <property type="protein sequence ID" value="GMR31285.1"/>
    <property type="molecule type" value="Genomic_DNA"/>
</dbReference>
<gene>
    <name evidence="2" type="ORF">PMAYCL1PPCAC_01480</name>
</gene>
<comment type="caution">
    <text evidence="2">The sequence shown here is derived from an EMBL/GenBank/DDBJ whole genome shotgun (WGS) entry which is preliminary data.</text>
</comment>
<dbReference type="InterPro" id="IPR013087">
    <property type="entry name" value="Znf_C2H2_type"/>
</dbReference>
<accession>A0AAN4Z4V8</accession>
<feature type="non-terminal residue" evidence="2">
    <location>
        <position position="1"/>
    </location>
</feature>
<organism evidence="2 3">
    <name type="scientific">Pristionchus mayeri</name>
    <dbReference type="NCBI Taxonomy" id="1317129"/>
    <lineage>
        <taxon>Eukaryota</taxon>
        <taxon>Metazoa</taxon>
        <taxon>Ecdysozoa</taxon>
        <taxon>Nematoda</taxon>
        <taxon>Chromadorea</taxon>
        <taxon>Rhabditida</taxon>
        <taxon>Rhabditina</taxon>
        <taxon>Diplogasteromorpha</taxon>
        <taxon>Diplogasteroidea</taxon>
        <taxon>Neodiplogasteridae</taxon>
        <taxon>Pristionchus</taxon>
    </lineage>
</organism>
<feature type="domain" description="C2H2-type" evidence="1">
    <location>
        <begin position="110"/>
        <end position="132"/>
    </location>
</feature>